<accession>A0A1X2HWU1</accession>
<dbReference type="Proteomes" id="UP000193560">
    <property type="component" value="Unassembled WGS sequence"/>
</dbReference>
<dbReference type="EMBL" id="MCGE01000053">
    <property type="protein sequence ID" value="ORZ04115.1"/>
    <property type="molecule type" value="Genomic_DNA"/>
</dbReference>
<proteinExistence type="predicted"/>
<dbReference type="AlphaFoldDB" id="A0A1X2HWU1"/>
<sequence length="62" mass="6739">MVDGSFTSKFEKATSRLLIRCARRDVEVKVDVAKVGKTSLCIARSSPDKNSSANLSFVSMIS</sequence>
<gene>
    <name evidence="1" type="ORF">BCR42DRAFT_429477</name>
</gene>
<keyword evidence="2" id="KW-1185">Reference proteome</keyword>
<evidence type="ECO:0000313" key="1">
    <source>
        <dbReference type="EMBL" id="ORZ04115.1"/>
    </source>
</evidence>
<protein>
    <submittedName>
        <fullName evidence="1">Uncharacterized protein</fullName>
    </submittedName>
</protein>
<reference evidence="1 2" key="1">
    <citation type="submission" date="2016-07" db="EMBL/GenBank/DDBJ databases">
        <title>Pervasive Adenine N6-methylation of Active Genes in Fungi.</title>
        <authorList>
            <consortium name="DOE Joint Genome Institute"/>
            <person name="Mondo S.J."/>
            <person name="Dannebaum R.O."/>
            <person name="Kuo R.C."/>
            <person name="Labutti K."/>
            <person name="Haridas S."/>
            <person name="Kuo A."/>
            <person name="Salamov A."/>
            <person name="Ahrendt S.R."/>
            <person name="Lipzen A."/>
            <person name="Sullivan W."/>
            <person name="Andreopoulos W.B."/>
            <person name="Clum A."/>
            <person name="Lindquist E."/>
            <person name="Daum C."/>
            <person name="Ramamoorthy G.K."/>
            <person name="Gryganskyi A."/>
            <person name="Culley D."/>
            <person name="Magnuson J.K."/>
            <person name="James T.Y."/>
            <person name="O'Malley M.A."/>
            <person name="Stajich J.E."/>
            <person name="Spatafora J.W."/>
            <person name="Visel A."/>
            <person name="Grigoriev I.V."/>
        </authorList>
    </citation>
    <scope>NUCLEOTIDE SEQUENCE [LARGE SCALE GENOMIC DNA]</scope>
    <source>
        <strain evidence="1 2">NRRL 1336</strain>
    </source>
</reference>
<name>A0A1X2HWU1_9FUNG</name>
<evidence type="ECO:0000313" key="2">
    <source>
        <dbReference type="Proteomes" id="UP000193560"/>
    </source>
</evidence>
<organism evidence="1 2">
    <name type="scientific">Absidia repens</name>
    <dbReference type="NCBI Taxonomy" id="90262"/>
    <lineage>
        <taxon>Eukaryota</taxon>
        <taxon>Fungi</taxon>
        <taxon>Fungi incertae sedis</taxon>
        <taxon>Mucoromycota</taxon>
        <taxon>Mucoromycotina</taxon>
        <taxon>Mucoromycetes</taxon>
        <taxon>Mucorales</taxon>
        <taxon>Cunninghamellaceae</taxon>
        <taxon>Absidia</taxon>
    </lineage>
</organism>
<comment type="caution">
    <text evidence="1">The sequence shown here is derived from an EMBL/GenBank/DDBJ whole genome shotgun (WGS) entry which is preliminary data.</text>
</comment>